<dbReference type="EMBL" id="KQ976417">
    <property type="protein sequence ID" value="KYM89628.1"/>
    <property type="molecule type" value="Genomic_DNA"/>
</dbReference>
<proteinExistence type="predicted"/>
<accession>A0A195BSI8</accession>
<feature type="non-terminal residue" evidence="2">
    <location>
        <position position="1"/>
    </location>
</feature>
<feature type="region of interest" description="Disordered" evidence="1">
    <location>
        <begin position="1"/>
        <end position="27"/>
    </location>
</feature>
<name>A0A195BSI8_9HYME</name>
<evidence type="ECO:0000313" key="3">
    <source>
        <dbReference type="Proteomes" id="UP000078540"/>
    </source>
</evidence>
<protein>
    <submittedName>
        <fullName evidence="2">Uncharacterized protein</fullName>
    </submittedName>
</protein>
<evidence type="ECO:0000256" key="1">
    <source>
        <dbReference type="SAM" id="MobiDB-lite"/>
    </source>
</evidence>
<evidence type="ECO:0000313" key="2">
    <source>
        <dbReference type="EMBL" id="KYM89628.1"/>
    </source>
</evidence>
<dbReference type="AlphaFoldDB" id="A0A195BSI8"/>
<dbReference type="Proteomes" id="UP000078540">
    <property type="component" value="Unassembled WGS sequence"/>
</dbReference>
<sequence length="75" mass="8284">GWQAGRQAGRQAARQAGKQAGRQARKAGLEVEYTRWLVKGKRGQERGGGGRVSRMVEHRGPLVVWDGKGRVDMGW</sequence>
<gene>
    <name evidence="2" type="ORF">ALC53_01940</name>
</gene>
<feature type="compositionally biased region" description="Low complexity" evidence="1">
    <location>
        <begin position="1"/>
        <end position="22"/>
    </location>
</feature>
<organism evidence="2 3">
    <name type="scientific">Atta colombica</name>
    <dbReference type="NCBI Taxonomy" id="520822"/>
    <lineage>
        <taxon>Eukaryota</taxon>
        <taxon>Metazoa</taxon>
        <taxon>Ecdysozoa</taxon>
        <taxon>Arthropoda</taxon>
        <taxon>Hexapoda</taxon>
        <taxon>Insecta</taxon>
        <taxon>Pterygota</taxon>
        <taxon>Neoptera</taxon>
        <taxon>Endopterygota</taxon>
        <taxon>Hymenoptera</taxon>
        <taxon>Apocrita</taxon>
        <taxon>Aculeata</taxon>
        <taxon>Formicoidea</taxon>
        <taxon>Formicidae</taxon>
        <taxon>Myrmicinae</taxon>
        <taxon>Atta</taxon>
    </lineage>
</organism>
<reference evidence="2 3" key="1">
    <citation type="submission" date="2015-09" db="EMBL/GenBank/DDBJ databases">
        <title>Atta colombica WGS genome.</title>
        <authorList>
            <person name="Nygaard S."/>
            <person name="Hu H."/>
            <person name="Boomsma J."/>
            <person name="Zhang G."/>
        </authorList>
    </citation>
    <scope>NUCLEOTIDE SEQUENCE [LARGE SCALE GENOMIC DNA]</scope>
    <source>
        <strain evidence="2">Treedump-2</strain>
        <tissue evidence="2">Whole body</tissue>
    </source>
</reference>
<keyword evidence="3" id="KW-1185">Reference proteome</keyword>